<dbReference type="HOGENOM" id="CLU_2252926_0_0_1"/>
<sequence>MGTVETINSVSSDFDEEVRKKIFHWKRSVTLEKDRMSLQFYGRGSKDSYIDPRSGYTVLTFLFHLKKEKCCGNGCRHCPYSHKNVPHDKNGNRGTYNGAFFKNW</sequence>
<dbReference type="KEGG" id="hro:HELRODRAFT_180665"/>
<dbReference type="Pfam" id="PF17653">
    <property type="entry name" value="DUF5522"/>
    <property type="match status" value="1"/>
</dbReference>
<dbReference type="EMBL" id="AMQM01007299">
    <property type="status" value="NOT_ANNOTATED_CDS"/>
    <property type="molecule type" value="Genomic_DNA"/>
</dbReference>
<organism evidence="2 3">
    <name type="scientific">Helobdella robusta</name>
    <name type="common">Californian leech</name>
    <dbReference type="NCBI Taxonomy" id="6412"/>
    <lineage>
        <taxon>Eukaryota</taxon>
        <taxon>Metazoa</taxon>
        <taxon>Spiralia</taxon>
        <taxon>Lophotrochozoa</taxon>
        <taxon>Annelida</taxon>
        <taxon>Clitellata</taxon>
        <taxon>Hirudinea</taxon>
        <taxon>Rhynchobdellida</taxon>
        <taxon>Glossiphoniidae</taxon>
        <taxon>Helobdella</taxon>
    </lineage>
</organism>
<dbReference type="EMBL" id="KB097594">
    <property type="protein sequence ID" value="ESN93795.1"/>
    <property type="molecule type" value="Genomic_DNA"/>
</dbReference>
<dbReference type="AlphaFoldDB" id="T1FG51"/>
<protein>
    <submittedName>
        <fullName evidence="1 2">Uncharacterized protein</fullName>
    </submittedName>
</protein>
<keyword evidence="3" id="KW-1185">Reference proteome</keyword>
<gene>
    <name evidence="2" type="primary">20207800</name>
    <name evidence="1" type="ORF">HELRODRAFT_180665</name>
</gene>
<dbReference type="RefSeq" id="XP_009028203.1">
    <property type="nucleotide sequence ID" value="XM_009029955.1"/>
</dbReference>
<dbReference type="OrthoDB" id="274765at2759"/>
<proteinExistence type="predicted"/>
<dbReference type="Proteomes" id="UP000015101">
    <property type="component" value="Unassembled WGS sequence"/>
</dbReference>
<evidence type="ECO:0000313" key="3">
    <source>
        <dbReference type="Proteomes" id="UP000015101"/>
    </source>
</evidence>
<dbReference type="InterPro" id="IPR040807">
    <property type="entry name" value="DUF5522"/>
</dbReference>
<dbReference type="EnsemblMetazoa" id="HelroT180665">
    <property type="protein sequence ID" value="HelroP180665"/>
    <property type="gene ID" value="HelroG180665"/>
</dbReference>
<reference evidence="3" key="1">
    <citation type="submission" date="2012-12" db="EMBL/GenBank/DDBJ databases">
        <authorList>
            <person name="Hellsten U."/>
            <person name="Grimwood J."/>
            <person name="Chapman J.A."/>
            <person name="Shapiro H."/>
            <person name="Aerts A."/>
            <person name="Otillar R.P."/>
            <person name="Terry A.Y."/>
            <person name="Boore J.L."/>
            <person name="Simakov O."/>
            <person name="Marletaz F."/>
            <person name="Cho S.-J."/>
            <person name="Edsinger-Gonzales E."/>
            <person name="Havlak P."/>
            <person name="Kuo D.-H."/>
            <person name="Larsson T."/>
            <person name="Lv J."/>
            <person name="Arendt D."/>
            <person name="Savage R."/>
            <person name="Osoegawa K."/>
            <person name="de Jong P."/>
            <person name="Lindberg D.R."/>
            <person name="Seaver E.C."/>
            <person name="Weisblat D.A."/>
            <person name="Putnam N.H."/>
            <person name="Grigoriev I.V."/>
            <person name="Rokhsar D.S."/>
        </authorList>
    </citation>
    <scope>NUCLEOTIDE SEQUENCE</scope>
</reference>
<reference evidence="1 3" key="2">
    <citation type="journal article" date="2013" name="Nature">
        <title>Insights into bilaterian evolution from three spiralian genomes.</title>
        <authorList>
            <person name="Simakov O."/>
            <person name="Marletaz F."/>
            <person name="Cho S.J."/>
            <person name="Edsinger-Gonzales E."/>
            <person name="Havlak P."/>
            <person name="Hellsten U."/>
            <person name="Kuo D.H."/>
            <person name="Larsson T."/>
            <person name="Lv J."/>
            <person name="Arendt D."/>
            <person name="Savage R."/>
            <person name="Osoegawa K."/>
            <person name="de Jong P."/>
            <person name="Grimwood J."/>
            <person name="Chapman J.A."/>
            <person name="Shapiro H."/>
            <person name="Aerts A."/>
            <person name="Otillar R.P."/>
            <person name="Terry A.Y."/>
            <person name="Boore J.L."/>
            <person name="Grigoriev I.V."/>
            <person name="Lindberg D.R."/>
            <person name="Seaver E.C."/>
            <person name="Weisblat D.A."/>
            <person name="Putnam N.H."/>
            <person name="Rokhsar D.S."/>
        </authorList>
    </citation>
    <scope>NUCLEOTIDE SEQUENCE</scope>
</reference>
<dbReference type="InParanoid" id="T1FG51"/>
<dbReference type="eggNOG" id="ENOG502S6IY">
    <property type="taxonomic scope" value="Eukaryota"/>
</dbReference>
<reference evidence="2" key="3">
    <citation type="submission" date="2015-06" db="UniProtKB">
        <authorList>
            <consortium name="EnsemblMetazoa"/>
        </authorList>
    </citation>
    <scope>IDENTIFICATION</scope>
</reference>
<name>T1FG51_HELRO</name>
<dbReference type="PANTHER" id="PTHR21037:SF2">
    <property type="entry name" value="SIMILAR TO NOVEL PROTEIN"/>
    <property type="match status" value="1"/>
</dbReference>
<dbReference type="PANTHER" id="PTHR21037">
    <property type="entry name" value="39S RIBOSOMAL PROTEIN L14, MITOCHONDRIAL"/>
    <property type="match status" value="1"/>
</dbReference>
<dbReference type="CTD" id="20207800"/>
<accession>T1FG51</accession>
<evidence type="ECO:0000313" key="1">
    <source>
        <dbReference type="EMBL" id="ESN93795.1"/>
    </source>
</evidence>
<dbReference type="GeneID" id="20207800"/>
<evidence type="ECO:0000313" key="2">
    <source>
        <dbReference type="EnsemblMetazoa" id="HelroP180665"/>
    </source>
</evidence>